<comment type="caution">
    <text evidence="2">The sequence shown here is derived from an EMBL/GenBank/DDBJ whole genome shotgun (WGS) entry which is preliminary data.</text>
</comment>
<gene>
    <name evidence="2" type="ORF">ADUPG1_005728</name>
</gene>
<dbReference type="EMBL" id="BQXS01009269">
    <property type="protein sequence ID" value="GKT31019.1"/>
    <property type="molecule type" value="Genomic_DNA"/>
</dbReference>
<feature type="region of interest" description="Disordered" evidence="1">
    <location>
        <begin position="25"/>
        <end position="51"/>
    </location>
</feature>
<reference evidence="2" key="1">
    <citation type="submission" date="2022-03" db="EMBL/GenBank/DDBJ databases">
        <title>Draft genome sequence of Aduncisulcus paluster, a free-living microaerophilic Fornicata.</title>
        <authorList>
            <person name="Yuyama I."/>
            <person name="Kume K."/>
            <person name="Tamura T."/>
            <person name="Inagaki Y."/>
            <person name="Hashimoto T."/>
        </authorList>
    </citation>
    <scope>NUCLEOTIDE SEQUENCE</scope>
    <source>
        <strain evidence="2">NY0171</strain>
    </source>
</reference>
<evidence type="ECO:0000313" key="2">
    <source>
        <dbReference type="EMBL" id="GKT31019.1"/>
    </source>
</evidence>
<feature type="region of interest" description="Disordered" evidence="1">
    <location>
        <begin position="1"/>
        <end position="20"/>
    </location>
</feature>
<proteinExistence type="predicted"/>
<evidence type="ECO:0000256" key="1">
    <source>
        <dbReference type="SAM" id="MobiDB-lite"/>
    </source>
</evidence>
<evidence type="ECO:0000313" key="3">
    <source>
        <dbReference type="Proteomes" id="UP001057375"/>
    </source>
</evidence>
<feature type="non-terminal residue" evidence="2">
    <location>
        <position position="1"/>
    </location>
</feature>
<feature type="non-terminal residue" evidence="2">
    <location>
        <position position="148"/>
    </location>
</feature>
<feature type="compositionally biased region" description="Polar residues" evidence="1">
    <location>
        <begin position="39"/>
        <end position="51"/>
    </location>
</feature>
<keyword evidence="3" id="KW-1185">Reference proteome</keyword>
<accession>A0ABQ5KI95</accession>
<dbReference type="Proteomes" id="UP001057375">
    <property type="component" value="Unassembled WGS sequence"/>
</dbReference>
<name>A0ABQ5KI95_9EUKA</name>
<protein>
    <submittedName>
        <fullName evidence="2">Uncharacterized protein</fullName>
    </submittedName>
</protein>
<sequence>SANKTIKRHISPDPTSVMGALTDIHPSSVSESEEKCSSPISTHSSVYSETVQPVGKATSRSLIKGDSEDDHLTIAPIPAFPLLSIQELDPMYEPYPLKIHSTKTGNSLNRALLSLKQDQEKKMSLAKKKKEEGIKRKMLIKNRLYHLA</sequence>
<organism evidence="2 3">
    <name type="scientific">Aduncisulcus paluster</name>
    <dbReference type="NCBI Taxonomy" id="2918883"/>
    <lineage>
        <taxon>Eukaryota</taxon>
        <taxon>Metamonada</taxon>
        <taxon>Carpediemonas-like organisms</taxon>
        <taxon>Aduncisulcus</taxon>
    </lineage>
</organism>